<dbReference type="InterPro" id="IPR003646">
    <property type="entry name" value="SH3-like_bac-type"/>
</dbReference>
<sequence>MDDAASSRLREVRACRHPISMEFSMIKSRIPALLACLALLELGSGQARATGSSVRHYPQLGKPVADVKLRIGPSPILKQIDTIKRGELVVIHKCSRKWCQITQQDGGPDGYMTEEYMIFMGEIHG</sequence>
<evidence type="ECO:0000313" key="2">
    <source>
        <dbReference type="EMBL" id="TFF27177.1"/>
    </source>
</evidence>
<dbReference type="Gene3D" id="2.30.30.40">
    <property type="entry name" value="SH3 Domains"/>
    <property type="match status" value="1"/>
</dbReference>
<feature type="domain" description="SH3b" evidence="1">
    <location>
        <begin position="67"/>
        <end position="116"/>
    </location>
</feature>
<evidence type="ECO:0000313" key="3">
    <source>
        <dbReference type="Proteomes" id="UP000298179"/>
    </source>
</evidence>
<proteinExistence type="predicted"/>
<protein>
    <recommendedName>
        <fullName evidence="1">SH3b domain-containing protein</fullName>
    </recommendedName>
</protein>
<accession>A0A4Y8RTN7</accession>
<evidence type="ECO:0000259" key="1">
    <source>
        <dbReference type="Pfam" id="PF08239"/>
    </source>
</evidence>
<dbReference type="Pfam" id="PF08239">
    <property type="entry name" value="SH3_3"/>
    <property type="match status" value="1"/>
</dbReference>
<dbReference type="EMBL" id="SOZD01000001">
    <property type="protein sequence ID" value="TFF27177.1"/>
    <property type="molecule type" value="Genomic_DNA"/>
</dbReference>
<dbReference type="Proteomes" id="UP000298179">
    <property type="component" value="Unassembled WGS sequence"/>
</dbReference>
<gene>
    <name evidence="2" type="ORF">E3C22_01475</name>
</gene>
<reference evidence="2 3" key="1">
    <citation type="submission" date="2019-03" db="EMBL/GenBank/DDBJ databases">
        <title>Jiella endophytica sp. nov., a novel endophytic bacterium isolated from root of Ficus microcarpa Linn. f.</title>
        <authorList>
            <person name="Tuo L."/>
        </authorList>
    </citation>
    <scope>NUCLEOTIDE SEQUENCE [LARGE SCALE GENOMIC DNA]</scope>
    <source>
        <strain evidence="2 3">CBS5Q-3</strain>
    </source>
</reference>
<dbReference type="AlphaFoldDB" id="A0A4Y8RTN7"/>
<keyword evidence="3" id="KW-1185">Reference proteome</keyword>
<dbReference type="OrthoDB" id="8457065at2"/>
<comment type="caution">
    <text evidence="2">The sequence shown here is derived from an EMBL/GenBank/DDBJ whole genome shotgun (WGS) entry which is preliminary data.</text>
</comment>
<name>A0A4Y8RTN7_9HYPH</name>
<organism evidence="2 3">
    <name type="scientific">Jiella endophytica</name>
    <dbReference type="NCBI Taxonomy" id="2558362"/>
    <lineage>
        <taxon>Bacteria</taxon>
        <taxon>Pseudomonadati</taxon>
        <taxon>Pseudomonadota</taxon>
        <taxon>Alphaproteobacteria</taxon>
        <taxon>Hyphomicrobiales</taxon>
        <taxon>Aurantimonadaceae</taxon>
        <taxon>Jiella</taxon>
    </lineage>
</organism>